<gene>
    <name evidence="7" type="ORF">GEV33_006980</name>
</gene>
<dbReference type="PANTHER" id="PTHR15405">
    <property type="entry name" value="PROLINE-RICH NUCLEAR RECEPTOR COACTIVATOR"/>
    <property type="match status" value="1"/>
</dbReference>
<dbReference type="EMBL" id="JABDTM020022561">
    <property type="protein sequence ID" value="KAH0815812.1"/>
    <property type="molecule type" value="Genomic_DNA"/>
</dbReference>
<dbReference type="AlphaFoldDB" id="A0A8J6LCP9"/>
<evidence type="ECO:0000256" key="4">
    <source>
        <dbReference type="ARBA" id="ARBA00023163"/>
    </source>
</evidence>
<dbReference type="GO" id="GO:0005634">
    <property type="term" value="C:nucleus"/>
    <property type="evidence" value="ECO:0007669"/>
    <property type="project" value="UniProtKB-SubCell"/>
</dbReference>
<evidence type="ECO:0000256" key="5">
    <source>
        <dbReference type="ARBA" id="ARBA00023242"/>
    </source>
</evidence>
<dbReference type="GO" id="GO:0016071">
    <property type="term" value="P:mRNA metabolic process"/>
    <property type="evidence" value="ECO:0007669"/>
    <property type="project" value="UniProtKB-ARBA"/>
</dbReference>
<keyword evidence="2" id="KW-0805">Transcription regulation</keyword>
<evidence type="ECO:0000256" key="3">
    <source>
        <dbReference type="ARBA" id="ARBA00023159"/>
    </source>
</evidence>
<feature type="compositionally biased region" description="Polar residues" evidence="6">
    <location>
        <begin position="122"/>
        <end position="137"/>
    </location>
</feature>
<name>A0A8J6LCP9_TENMO</name>
<proteinExistence type="predicted"/>
<evidence type="ECO:0000313" key="8">
    <source>
        <dbReference type="Proteomes" id="UP000719412"/>
    </source>
</evidence>
<reference evidence="7" key="1">
    <citation type="journal article" date="2020" name="J Insects Food Feed">
        <title>The yellow mealworm (Tenebrio molitor) genome: a resource for the emerging insects as food and feed industry.</title>
        <authorList>
            <person name="Eriksson T."/>
            <person name="Andere A."/>
            <person name="Kelstrup H."/>
            <person name="Emery V."/>
            <person name="Picard C."/>
        </authorList>
    </citation>
    <scope>NUCLEOTIDE SEQUENCE</scope>
    <source>
        <strain evidence="7">Stoneville</strain>
        <tissue evidence="7">Whole head</tissue>
    </source>
</reference>
<keyword evidence="5" id="KW-0539">Nucleus</keyword>
<comment type="caution">
    <text evidence="7">The sequence shown here is derived from an EMBL/GenBank/DDBJ whole genome shotgun (WGS) entry which is preliminary data.</text>
</comment>
<comment type="subcellular location">
    <subcellularLocation>
        <location evidence="1">Nucleus</location>
    </subcellularLocation>
</comment>
<keyword evidence="4" id="KW-0804">Transcription</keyword>
<accession>A0A8J6LCP9</accession>
<organism evidence="7 8">
    <name type="scientific">Tenebrio molitor</name>
    <name type="common">Yellow mealworm beetle</name>
    <dbReference type="NCBI Taxonomy" id="7067"/>
    <lineage>
        <taxon>Eukaryota</taxon>
        <taxon>Metazoa</taxon>
        <taxon>Ecdysozoa</taxon>
        <taxon>Arthropoda</taxon>
        <taxon>Hexapoda</taxon>
        <taxon>Insecta</taxon>
        <taxon>Pterygota</taxon>
        <taxon>Neoptera</taxon>
        <taxon>Endopterygota</taxon>
        <taxon>Coleoptera</taxon>
        <taxon>Polyphaga</taxon>
        <taxon>Cucujiformia</taxon>
        <taxon>Tenebrionidae</taxon>
        <taxon>Tenebrio</taxon>
    </lineage>
</organism>
<keyword evidence="8" id="KW-1185">Reference proteome</keyword>
<evidence type="ECO:0000313" key="7">
    <source>
        <dbReference type="EMBL" id="KAH0815812.1"/>
    </source>
</evidence>
<protein>
    <submittedName>
        <fullName evidence="7">Uncharacterized protein</fullName>
    </submittedName>
</protein>
<dbReference type="InterPro" id="IPR028322">
    <property type="entry name" value="PNRC-like_rgn"/>
</dbReference>
<feature type="region of interest" description="Disordered" evidence="6">
    <location>
        <begin position="107"/>
        <end position="158"/>
    </location>
</feature>
<dbReference type="Proteomes" id="UP000719412">
    <property type="component" value="Unassembled WGS sequence"/>
</dbReference>
<evidence type="ECO:0000256" key="6">
    <source>
        <dbReference type="SAM" id="MobiDB-lite"/>
    </source>
</evidence>
<dbReference type="Pfam" id="PF15365">
    <property type="entry name" value="PNRC"/>
    <property type="match status" value="1"/>
</dbReference>
<evidence type="ECO:0000256" key="1">
    <source>
        <dbReference type="ARBA" id="ARBA00004123"/>
    </source>
</evidence>
<sequence>MEGTCNTSCGCGLNRDVVDAVSVELFFPGGEPMRRHQDYYRLTQSCDAAIRYIRVHFVKAKLRRTRAEPRVLNAEFDISVCDTTRTLMFIIRSKDATVKKCVSVAMARKNSDGGPRSRPKGPQTTPRHSPVRSSASPTGAGHYAGCKWTEPPLPSALPPPPQHWMQAPHSRVLPFRQPKLEQHDIENQLKVLLKVQA</sequence>
<reference evidence="7" key="2">
    <citation type="submission" date="2021-08" db="EMBL/GenBank/DDBJ databases">
        <authorList>
            <person name="Eriksson T."/>
        </authorList>
    </citation>
    <scope>NUCLEOTIDE SEQUENCE</scope>
    <source>
        <strain evidence="7">Stoneville</strain>
        <tissue evidence="7">Whole head</tissue>
    </source>
</reference>
<dbReference type="InterPro" id="IPR026780">
    <property type="entry name" value="PNRC1/2"/>
</dbReference>
<keyword evidence="3" id="KW-0010">Activator</keyword>
<evidence type="ECO:0000256" key="2">
    <source>
        <dbReference type="ARBA" id="ARBA00023015"/>
    </source>
</evidence>